<organism evidence="2 3">
    <name type="scientific">Leucosporidium creatinivorum</name>
    <dbReference type="NCBI Taxonomy" id="106004"/>
    <lineage>
        <taxon>Eukaryota</taxon>
        <taxon>Fungi</taxon>
        <taxon>Dikarya</taxon>
        <taxon>Basidiomycota</taxon>
        <taxon>Pucciniomycotina</taxon>
        <taxon>Microbotryomycetes</taxon>
        <taxon>Leucosporidiales</taxon>
        <taxon>Leucosporidium</taxon>
    </lineage>
</organism>
<dbReference type="PANTHER" id="PTHR28086">
    <property type="entry name" value="UPF0662 PROTEIN YPL260W"/>
    <property type="match status" value="1"/>
</dbReference>
<dbReference type="FunCoup" id="A0A1Y2E1I3">
    <property type="interactions" value="1"/>
</dbReference>
<evidence type="ECO:0000313" key="3">
    <source>
        <dbReference type="Proteomes" id="UP000193467"/>
    </source>
</evidence>
<accession>A0A1Y2E1I3</accession>
<dbReference type="Pfam" id="PF10303">
    <property type="entry name" value="DUF2408"/>
    <property type="match status" value="2"/>
</dbReference>
<reference evidence="2 3" key="1">
    <citation type="submission" date="2016-07" db="EMBL/GenBank/DDBJ databases">
        <title>Pervasive Adenine N6-methylation of Active Genes in Fungi.</title>
        <authorList>
            <consortium name="DOE Joint Genome Institute"/>
            <person name="Mondo S.J."/>
            <person name="Dannebaum R.O."/>
            <person name="Kuo R.C."/>
            <person name="Labutti K."/>
            <person name="Haridas S."/>
            <person name="Kuo A."/>
            <person name="Salamov A."/>
            <person name="Ahrendt S.R."/>
            <person name="Lipzen A."/>
            <person name="Sullivan W."/>
            <person name="Andreopoulos W.B."/>
            <person name="Clum A."/>
            <person name="Lindquist E."/>
            <person name="Daum C."/>
            <person name="Ramamoorthy G.K."/>
            <person name="Gryganskyi A."/>
            <person name="Culley D."/>
            <person name="Magnuson J.K."/>
            <person name="James T.Y."/>
            <person name="O'Malley M.A."/>
            <person name="Stajich J.E."/>
            <person name="Spatafora J.W."/>
            <person name="Visel A."/>
            <person name="Grigoriev I.V."/>
        </authorList>
    </citation>
    <scope>NUCLEOTIDE SEQUENCE [LARGE SCALE GENOMIC DNA]</scope>
    <source>
        <strain evidence="2 3">62-1032</strain>
    </source>
</reference>
<comment type="caution">
    <text evidence="2">The sequence shown here is derived from an EMBL/GenBank/DDBJ whole genome shotgun (WGS) entry which is preliminary data.</text>
</comment>
<dbReference type="STRING" id="106004.A0A1Y2E1I3"/>
<dbReference type="Proteomes" id="UP000193467">
    <property type="component" value="Unassembled WGS sequence"/>
</dbReference>
<gene>
    <name evidence="2" type="ORF">BCR35DRAFT_308629</name>
</gene>
<dbReference type="OrthoDB" id="2011986at2759"/>
<sequence length="487" mass="54588">MVPNEELPILESLVSIRNRLTKLKKDRTEYIRAKDVLDIYASLMTQVNLLNDLRAPPTPTASTSDTTTQALPLGAHEENRVDNVLNDVFSLLSLFFLTIGKSRESPATFCQLATMKRLLTHLNESGIYTESDLKPFQTRLAELKQIIVDGSSSPSDDEDDAAQEEGLTKLLLSKWDICDRLLTKLVGSLSQLSPELAPLHQRLITLRRLLASIAARPRPQASEVVNILAELRAIDEKRTSNGKFVIELPLAEGADPDEAPDTYEPPLGQELLGGLLEANFDIVEDIRKREGEEEVARGPLQPIYDRLSELRAQLERLVLTHRWTLRETDLYNFQMALQEIDNMRVDGKFRDSEGNIPEGQLVLLYLLRRCYGLCYRLMASSEPISEELMPIANKLTTVKRCLIEVAKYGGPYSSRDLYPYQLALAQIDNLRTDGRFEGRDGSCPEGQAILNALLSEAHEICSMMQEENEQMEADEAAASAEVSASEE</sequence>
<keyword evidence="1" id="KW-0175">Coiled coil</keyword>
<dbReference type="AlphaFoldDB" id="A0A1Y2E1I3"/>
<dbReference type="GO" id="GO:0005634">
    <property type="term" value="C:nucleus"/>
    <property type="evidence" value="ECO:0007669"/>
    <property type="project" value="TreeGrafter"/>
</dbReference>
<proteinExistence type="predicted"/>
<dbReference type="GO" id="GO:0005737">
    <property type="term" value="C:cytoplasm"/>
    <property type="evidence" value="ECO:0007669"/>
    <property type="project" value="TreeGrafter"/>
</dbReference>
<name>A0A1Y2E1I3_9BASI</name>
<dbReference type="InterPro" id="IPR018810">
    <property type="entry name" value="UPF0662"/>
</dbReference>
<keyword evidence="3" id="KW-1185">Reference proteome</keyword>
<feature type="coiled-coil region" evidence="1">
    <location>
        <begin position="454"/>
        <end position="481"/>
    </location>
</feature>
<evidence type="ECO:0000256" key="1">
    <source>
        <dbReference type="SAM" id="Coils"/>
    </source>
</evidence>
<protein>
    <submittedName>
        <fullName evidence="2">Uncharacterized protein</fullName>
    </submittedName>
</protein>
<evidence type="ECO:0000313" key="2">
    <source>
        <dbReference type="EMBL" id="ORY64735.1"/>
    </source>
</evidence>
<dbReference type="InParanoid" id="A0A1Y2E1I3"/>
<dbReference type="PANTHER" id="PTHR28086:SF1">
    <property type="entry name" value="CU(2+) SUPPRESSING AND BLEOMYCIN SENSITIVE PROTEIN 1"/>
    <property type="match status" value="1"/>
</dbReference>
<dbReference type="EMBL" id="MCGR01000065">
    <property type="protein sequence ID" value="ORY64735.1"/>
    <property type="molecule type" value="Genomic_DNA"/>
</dbReference>